<reference evidence="15" key="1">
    <citation type="submission" date="2018-05" db="EMBL/GenBank/DDBJ databases">
        <authorList>
            <person name="Li X."/>
        </authorList>
    </citation>
    <scope>NUCLEOTIDE SEQUENCE [LARGE SCALE GENOMIC DNA]</scope>
    <source>
        <strain evidence="15">LX32</strain>
    </source>
</reference>
<evidence type="ECO:0000313" key="14">
    <source>
        <dbReference type="EMBL" id="RAK54180.1"/>
    </source>
</evidence>
<keyword evidence="8 14" id="KW-0675">Receptor</keyword>
<dbReference type="PANTHER" id="PTHR30069:SF29">
    <property type="entry name" value="HEMOGLOBIN AND HEMOGLOBIN-HAPTOGLOBIN-BINDING PROTEIN 1-RELATED"/>
    <property type="match status" value="1"/>
</dbReference>
<feature type="domain" description="TonB-dependent receptor-like beta-barrel" evidence="12">
    <location>
        <begin position="229"/>
        <end position="540"/>
    </location>
</feature>
<keyword evidence="3" id="KW-1134">Transmembrane beta strand</keyword>
<dbReference type="Proteomes" id="UP000249254">
    <property type="component" value="Unassembled WGS sequence"/>
</dbReference>
<evidence type="ECO:0000256" key="2">
    <source>
        <dbReference type="ARBA" id="ARBA00022448"/>
    </source>
</evidence>
<proteinExistence type="inferred from homology"/>
<dbReference type="Gene3D" id="2.40.170.20">
    <property type="entry name" value="TonB-dependent receptor, beta-barrel domain"/>
    <property type="match status" value="1"/>
</dbReference>
<evidence type="ECO:0000256" key="8">
    <source>
        <dbReference type="ARBA" id="ARBA00023170"/>
    </source>
</evidence>
<dbReference type="GO" id="GO:0009279">
    <property type="term" value="C:cell outer membrane"/>
    <property type="evidence" value="ECO:0007669"/>
    <property type="project" value="UniProtKB-SubCell"/>
</dbReference>
<keyword evidence="6 10" id="KW-0798">TonB box</keyword>
<feature type="chain" id="PRO_5016270811" evidence="11">
    <location>
        <begin position="18"/>
        <end position="684"/>
    </location>
</feature>
<accession>A0A328AHF3</accession>
<dbReference type="OrthoDB" id="7622322at2"/>
<evidence type="ECO:0000256" key="1">
    <source>
        <dbReference type="ARBA" id="ARBA00004571"/>
    </source>
</evidence>
<dbReference type="InterPro" id="IPR036942">
    <property type="entry name" value="Beta-barrel_TonB_sf"/>
</dbReference>
<dbReference type="PANTHER" id="PTHR30069">
    <property type="entry name" value="TONB-DEPENDENT OUTER MEMBRANE RECEPTOR"/>
    <property type="match status" value="1"/>
</dbReference>
<dbReference type="Pfam" id="PF00593">
    <property type="entry name" value="TonB_dep_Rec_b-barrel"/>
    <property type="match status" value="1"/>
</dbReference>
<dbReference type="GO" id="GO:0044718">
    <property type="term" value="P:siderophore transmembrane transport"/>
    <property type="evidence" value="ECO:0007669"/>
    <property type="project" value="TreeGrafter"/>
</dbReference>
<organism evidence="14 15">
    <name type="scientific">Phenylobacterium soli</name>
    <dbReference type="NCBI Taxonomy" id="2170551"/>
    <lineage>
        <taxon>Bacteria</taxon>
        <taxon>Pseudomonadati</taxon>
        <taxon>Pseudomonadota</taxon>
        <taxon>Alphaproteobacteria</taxon>
        <taxon>Caulobacterales</taxon>
        <taxon>Caulobacteraceae</taxon>
        <taxon>Phenylobacterium</taxon>
    </lineage>
</organism>
<evidence type="ECO:0000256" key="6">
    <source>
        <dbReference type="ARBA" id="ARBA00023077"/>
    </source>
</evidence>
<evidence type="ECO:0000256" key="7">
    <source>
        <dbReference type="ARBA" id="ARBA00023136"/>
    </source>
</evidence>
<evidence type="ECO:0000259" key="13">
    <source>
        <dbReference type="Pfam" id="PF07715"/>
    </source>
</evidence>
<gene>
    <name evidence="14" type="ORF">DJ017_06425</name>
</gene>
<keyword evidence="4" id="KW-0812">Transmembrane</keyword>
<evidence type="ECO:0000259" key="12">
    <source>
        <dbReference type="Pfam" id="PF00593"/>
    </source>
</evidence>
<feature type="signal peptide" evidence="11">
    <location>
        <begin position="1"/>
        <end position="17"/>
    </location>
</feature>
<comment type="similarity">
    <text evidence="10">Belongs to the TonB-dependent receptor family.</text>
</comment>
<keyword evidence="15" id="KW-1185">Reference proteome</keyword>
<dbReference type="EMBL" id="QFYQ01000001">
    <property type="protein sequence ID" value="RAK54180.1"/>
    <property type="molecule type" value="Genomic_DNA"/>
</dbReference>
<dbReference type="InterPro" id="IPR039426">
    <property type="entry name" value="TonB-dep_rcpt-like"/>
</dbReference>
<name>A0A328AHF3_9CAUL</name>
<dbReference type="RefSeq" id="WP_111527931.1">
    <property type="nucleotide sequence ID" value="NZ_JBHRSG010000002.1"/>
</dbReference>
<keyword evidence="7 10" id="KW-0472">Membrane</keyword>
<keyword evidence="5 11" id="KW-0732">Signal</keyword>
<dbReference type="InterPro" id="IPR000531">
    <property type="entry name" value="Beta-barrel_TonB"/>
</dbReference>
<comment type="subcellular location">
    <subcellularLocation>
        <location evidence="1">Cell outer membrane</location>
        <topology evidence="1">Multi-pass membrane protein</topology>
    </subcellularLocation>
</comment>
<dbReference type="Pfam" id="PF07715">
    <property type="entry name" value="Plug"/>
    <property type="match status" value="1"/>
</dbReference>
<evidence type="ECO:0000256" key="5">
    <source>
        <dbReference type="ARBA" id="ARBA00022729"/>
    </source>
</evidence>
<evidence type="ECO:0000313" key="15">
    <source>
        <dbReference type="Proteomes" id="UP000249254"/>
    </source>
</evidence>
<feature type="domain" description="TonB-dependent receptor plug" evidence="13">
    <location>
        <begin position="24"/>
        <end position="108"/>
    </location>
</feature>
<evidence type="ECO:0000256" key="4">
    <source>
        <dbReference type="ARBA" id="ARBA00022692"/>
    </source>
</evidence>
<evidence type="ECO:0000256" key="3">
    <source>
        <dbReference type="ARBA" id="ARBA00022452"/>
    </source>
</evidence>
<dbReference type="SUPFAM" id="SSF56935">
    <property type="entry name" value="Porins"/>
    <property type="match status" value="1"/>
</dbReference>
<evidence type="ECO:0000256" key="9">
    <source>
        <dbReference type="ARBA" id="ARBA00023237"/>
    </source>
</evidence>
<dbReference type="GO" id="GO:0015344">
    <property type="term" value="F:siderophore uptake transmembrane transporter activity"/>
    <property type="evidence" value="ECO:0007669"/>
    <property type="project" value="TreeGrafter"/>
</dbReference>
<protein>
    <submittedName>
        <fullName evidence="14">TonB-dependent receptor</fullName>
    </submittedName>
</protein>
<sequence length="684" mass="75247">MLLLTLLAQAAAVAAPAAQPATPPQGVASYPASYFASSSTNTARDMVERLPDFTLDTGASVRGFEGAAGNVLINGQRPTSKTDALDAILQRIPIGKVERIDLIRGGAPGIDMQGKTVIANVILKKDSSVRGVFALADQHVNDGRNMTGVRLEGSGGLAGGRSWEGSARYGMGPDDGVGPGRNVTRFADGRPPQIASIRSKGTDMLWQFAGAFETPLAGGRFRVNGFENLEKFKEPEQDDFSSPAFDLQDFDYKQVTHDTEAGARYTRPFGASTDLEAIALRTTRHRTTRSVSHDAFPAVTGSDHDEDFFNDRDSSELIFRGVLKHRFGDKLSLEAGVENADNKLESKTRFSANGAPVPLPAANVQVEEKRTEAFVKGAWRPAPDWTVDMGLRYETSDISSQGDVALGKSLSFAKPRITVAWAPQPATQFRARVEREVSQLDFNDFVASSSLTNATGVTTGNPNLNPQQAWVVEGEVEQRLWTGSSIVLAARHYKLTDVVDRGPVFAPNGAVFDQPTNIGDGTKDELQATVTLRMDALGWKGALIKGDFTKRWSEVTDPATHQKREISKLHPVDWTINFSQDLPAQHASVGFDLYNPWRETSYRFNFVETVKVQGYFKPFAEWKPRRDISLRVELPLINHPKDRLKDQILIFDGSRTATALPSAIQTRTFTFPYSWYIRFRKEFG</sequence>
<dbReference type="AlphaFoldDB" id="A0A328AHF3"/>
<keyword evidence="2" id="KW-0813">Transport</keyword>
<evidence type="ECO:0000256" key="11">
    <source>
        <dbReference type="SAM" id="SignalP"/>
    </source>
</evidence>
<evidence type="ECO:0000256" key="10">
    <source>
        <dbReference type="RuleBase" id="RU003357"/>
    </source>
</evidence>
<dbReference type="InterPro" id="IPR012910">
    <property type="entry name" value="Plug_dom"/>
</dbReference>
<comment type="caution">
    <text evidence="14">The sequence shown here is derived from an EMBL/GenBank/DDBJ whole genome shotgun (WGS) entry which is preliminary data.</text>
</comment>
<keyword evidence="9" id="KW-0998">Cell outer membrane</keyword>